<protein>
    <submittedName>
        <fullName evidence="5">LysR family transcriptional regulator</fullName>
    </submittedName>
</protein>
<dbReference type="Pfam" id="PF00126">
    <property type="entry name" value="HTH_1"/>
    <property type="match status" value="1"/>
</dbReference>
<evidence type="ECO:0000313" key="6">
    <source>
        <dbReference type="Proteomes" id="UP000770161"/>
    </source>
</evidence>
<dbReference type="Proteomes" id="UP000770161">
    <property type="component" value="Unassembled WGS sequence"/>
</dbReference>
<evidence type="ECO:0000256" key="3">
    <source>
        <dbReference type="ARBA" id="ARBA00023163"/>
    </source>
</evidence>
<evidence type="ECO:0000313" key="5">
    <source>
        <dbReference type="EMBL" id="MBU6114420.1"/>
    </source>
</evidence>
<dbReference type="EMBL" id="JAHLZN010000024">
    <property type="protein sequence ID" value="MBU6114420.1"/>
    <property type="molecule type" value="Genomic_DNA"/>
</dbReference>
<feature type="domain" description="HTH lysR-type" evidence="4">
    <location>
        <begin position="1"/>
        <end position="58"/>
    </location>
</feature>
<keyword evidence="2" id="KW-0238">DNA-binding</keyword>
<name>A0ABS6GY98_MAMLE</name>
<organism evidence="5 6">
    <name type="scientific">Mammaliicoccus lentus</name>
    <name type="common">Staphylococcus lentus</name>
    <dbReference type="NCBI Taxonomy" id="42858"/>
    <lineage>
        <taxon>Bacteria</taxon>
        <taxon>Bacillati</taxon>
        <taxon>Bacillota</taxon>
        <taxon>Bacilli</taxon>
        <taxon>Bacillales</taxon>
        <taxon>Staphylococcaceae</taxon>
        <taxon>Mammaliicoccus</taxon>
    </lineage>
</organism>
<evidence type="ECO:0000256" key="2">
    <source>
        <dbReference type="ARBA" id="ARBA00023125"/>
    </source>
</evidence>
<keyword evidence="6" id="KW-1185">Reference proteome</keyword>
<dbReference type="PROSITE" id="PS50931">
    <property type="entry name" value="HTH_LYSR"/>
    <property type="match status" value="1"/>
</dbReference>
<dbReference type="Pfam" id="PF03466">
    <property type="entry name" value="LysR_substrate"/>
    <property type="match status" value="1"/>
</dbReference>
<dbReference type="PANTHER" id="PTHR30419:SF8">
    <property type="entry name" value="NITROGEN ASSIMILATION TRANSCRIPTIONAL ACTIVATOR-RELATED"/>
    <property type="match status" value="1"/>
</dbReference>
<dbReference type="InterPro" id="IPR000847">
    <property type="entry name" value="LysR_HTH_N"/>
</dbReference>
<dbReference type="InterPro" id="IPR005119">
    <property type="entry name" value="LysR_subst-bd"/>
</dbReference>
<accession>A0ABS6GY98</accession>
<proteinExistence type="predicted"/>
<gene>
    <name evidence="5" type="ORF">KQ656_10630</name>
</gene>
<dbReference type="PANTHER" id="PTHR30419">
    <property type="entry name" value="HTH-TYPE TRANSCRIPTIONAL REGULATOR YBHD"/>
    <property type="match status" value="1"/>
</dbReference>
<evidence type="ECO:0000256" key="1">
    <source>
        <dbReference type="ARBA" id="ARBA00023015"/>
    </source>
</evidence>
<keyword evidence="3" id="KW-0804">Transcription</keyword>
<reference evidence="5 6" key="1">
    <citation type="submission" date="2021-06" db="EMBL/GenBank/DDBJ databases">
        <title>Staphylococcus lentus K169 genome sequencing.</title>
        <authorList>
            <person name="Sundareshan S."/>
            <person name="Akhila D.S."/>
            <person name="Prachi D."/>
            <person name="Sivakumar R."/>
            <person name="Rajendhran J."/>
            <person name="Isloor S."/>
            <person name="Hegde N.R."/>
        </authorList>
    </citation>
    <scope>NUCLEOTIDE SEQUENCE [LARGE SCALE GENOMIC DNA]</scope>
    <source>
        <strain evidence="5 6">K169</strain>
    </source>
</reference>
<keyword evidence="1" id="KW-0805">Transcription regulation</keyword>
<dbReference type="RefSeq" id="WP_216683837.1">
    <property type="nucleotide sequence ID" value="NZ_JAHLZN010000024.1"/>
</dbReference>
<dbReference type="CDD" id="cd05466">
    <property type="entry name" value="PBP2_LTTR_substrate"/>
    <property type="match status" value="1"/>
</dbReference>
<comment type="caution">
    <text evidence="5">The sequence shown here is derived from an EMBL/GenBank/DDBJ whole genome shotgun (WGS) entry which is preliminary data.</text>
</comment>
<sequence length="298" mass="33943">MELRILKYFVTIAKEENITRAANSLHVTQPTLSRQIKNLEEELGVSLFKRSNHNIHLTEEGQLFKKRAEELLAMSQKMQDEFKVINKQVEGDIYLGCGETKGMQFIAQIFKNIQTTYPNINLHIYSGNAEDIANRLDKGLLDFGILIQPANLIKYKALTLPSYDKWGAVAKRNSQLAKNKTVTKDDLIDLPLLCSRQAIDQTIVNNEFTGWFGDMFDQLNIVSTFNLAYNAGLMVKENVGYALTLDSIINTSEESDLCFIPFEPELIAKHNIVWRKDHSFSKAAQVFLDKAKELETTF</sequence>
<dbReference type="InterPro" id="IPR050950">
    <property type="entry name" value="HTH-type_LysR_regulators"/>
</dbReference>
<evidence type="ECO:0000259" key="4">
    <source>
        <dbReference type="PROSITE" id="PS50931"/>
    </source>
</evidence>